<organism evidence="2 3">
    <name type="scientific">Salibacter halophilus</name>
    <dbReference type="NCBI Taxonomy" id="1803916"/>
    <lineage>
        <taxon>Bacteria</taxon>
        <taxon>Pseudomonadati</taxon>
        <taxon>Bacteroidota</taxon>
        <taxon>Flavobacteriia</taxon>
        <taxon>Flavobacteriales</taxon>
        <taxon>Salibacteraceae</taxon>
        <taxon>Salibacter</taxon>
    </lineage>
</organism>
<dbReference type="AlphaFoldDB" id="A0A6N6M1M0"/>
<dbReference type="OrthoDB" id="7172369at2"/>
<keyword evidence="3" id="KW-1185">Reference proteome</keyword>
<dbReference type="PROSITE" id="PS51257">
    <property type="entry name" value="PROKAR_LIPOPROTEIN"/>
    <property type="match status" value="1"/>
</dbReference>
<protein>
    <recommendedName>
        <fullName evidence="1">DUF6438 domain-containing protein</fullName>
    </recommendedName>
</protein>
<name>A0A6N6M1M0_9FLAO</name>
<comment type="caution">
    <text evidence="2">The sequence shown here is derived from an EMBL/GenBank/DDBJ whole genome shotgun (WGS) entry which is preliminary data.</text>
</comment>
<sequence>MRFTLITLLAISLSIIGCKNSEKSTENNNGQSQTKPTAKDVISEMDGEQLFVSIEKSGCFGTCPIFKMSINYDGSVKYIGRKYVEYEGVFEGKVRKSTLEEIGNLIDSNKIMEMDSAYVEPKVTDLPTVTTVINYRGEKKKIVGMIEMPEGLKVLNNYLTTVSENIELKRVK</sequence>
<dbReference type="Pfam" id="PF20033">
    <property type="entry name" value="DUF6438"/>
    <property type="match status" value="1"/>
</dbReference>
<proteinExistence type="predicted"/>
<dbReference type="EMBL" id="WACR01000011">
    <property type="protein sequence ID" value="KAB1062685.1"/>
    <property type="molecule type" value="Genomic_DNA"/>
</dbReference>
<accession>A0A6N6M1M0</accession>
<dbReference type="RefSeq" id="WP_151169640.1">
    <property type="nucleotide sequence ID" value="NZ_WACR01000011.1"/>
</dbReference>
<feature type="domain" description="DUF6438" evidence="1">
    <location>
        <begin position="52"/>
        <end position="161"/>
    </location>
</feature>
<evidence type="ECO:0000259" key="1">
    <source>
        <dbReference type="Pfam" id="PF20033"/>
    </source>
</evidence>
<gene>
    <name evidence="2" type="ORF">F3059_12120</name>
</gene>
<evidence type="ECO:0000313" key="2">
    <source>
        <dbReference type="EMBL" id="KAB1062685.1"/>
    </source>
</evidence>
<dbReference type="Proteomes" id="UP000435357">
    <property type="component" value="Unassembled WGS sequence"/>
</dbReference>
<evidence type="ECO:0000313" key="3">
    <source>
        <dbReference type="Proteomes" id="UP000435357"/>
    </source>
</evidence>
<reference evidence="2 3" key="1">
    <citation type="submission" date="2019-09" db="EMBL/GenBank/DDBJ databases">
        <title>Genomes of Cryomorphaceae.</title>
        <authorList>
            <person name="Bowman J.P."/>
        </authorList>
    </citation>
    <scope>NUCLEOTIDE SEQUENCE [LARGE SCALE GENOMIC DNA]</scope>
    <source>
        <strain evidence="2 3">KCTC 52047</strain>
    </source>
</reference>
<dbReference type="InterPro" id="IPR045497">
    <property type="entry name" value="DUF6438"/>
</dbReference>